<proteinExistence type="inferred from homology"/>
<gene>
    <name evidence="9" type="primary">Nars2</name>
    <name evidence="9" type="ORF">EVAR_61898_1</name>
</gene>
<keyword evidence="10" id="KW-1185">Reference proteome</keyword>
<dbReference type="GO" id="GO:0005524">
    <property type="term" value="F:ATP binding"/>
    <property type="evidence" value="ECO:0007669"/>
    <property type="project" value="UniProtKB-KW"/>
</dbReference>
<name>A0A4C1YJC5_EUMVA</name>
<dbReference type="InterPro" id="IPR012340">
    <property type="entry name" value="NA-bd_OB-fold"/>
</dbReference>
<dbReference type="InterPro" id="IPR004364">
    <property type="entry name" value="Aa-tRNA-synt_II"/>
</dbReference>
<dbReference type="OrthoDB" id="360585at2759"/>
<dbReference type="InterPro" id="IPR002312">
    <property type="entry name" value="Asp/Asn-tRNA-synth_IIb"/>
</dbReference>
<comment type="similarity">
    <text evidence="1">Belongs to the class-II aminoacyl-tRNA synthetase family.</text>
</comment>
<dbReference type="GO" id="GO:0005739">
    <property type="term" value="C:mitochondrion"/>
    <property type="evidence" value="ECO:0007669"/>
    <property type="project" value="TreeGrafter"/>
</dbReference>
<evidence type="ECO:0000256" key="3">
    <source>
        <dbReference type="ARBA" id="ARBA00022598"/>
    </source>
</evidence>
<dbReference type="PRINTS" id="PR01042">
    <property type="entry name" value="TRNASYNTHASP"/>
</dbReference>
<keyword evidence="7" id="KW-0030">Aminoacyl-tRNA synthetase</keyword>
<dbReference type="Pfam" id="PF00152">
    <property type="entry name" value="tRNA-synt_2"/>
    <property type="match status" value="1"/>
</dbReference>
<dbReference type="InterPro" id="IPR004365">
    <property type="entry name" value="NA-bd_OB_tRNA"/>
</dbReference>
<evidence type="ECO:0000313" key="10">
    <source>
        <dbReference type="Proteomes" id="UP000299102"/>
    </source>
</evidence>
<protein>
    <recommendedName>
        <fullName evidence="2">asparagine--tRNA ligase</fullName>
        <ecNumber evidence="2">6.1.1.22</ecNumber>
    </recommendedName>
</protein>
<dbReference type="SUPFAM" id="SSF55681">
    <property type="entry name" value="Class II aaRS and biotin synthetases"/>
    <property type="match status" value="1"/>
</dbReference>
<keyword evidence="6" id="KW-0648">Protein biosynthesis</keyword>
<keyword evidence="3 9" id="KW-0436">Ligase</keyword>
<evidence type="ECO:0000256" key="6">
    <source>
        <dbReference type="ARBA" id="ARBA00022917"/>
    </source>
</evidence>
<comment type="caution">
    <text evidence="9">The sequence shown here is derived from an EMBL/GenBank/DDBJ whole genome shotgun (WGS) entry which is preliminary data.</text>
</comment>
<evidence type="ECO:0000256" key="7">
    <source>
        <dbReference type="ARBA" id="ARBA00023146"/>
    </source>
</evidence>
<dbReference type="GO" id="GO:0003676">
    <property type="term" value="F:nucleic acid binding"/>
    <property type="evidence" value="ECO:0007669"/>
    <property type="project" value="InterPro"/>
</dbReference>
<dbReference type="InterPro" id="IPR045864">
    <property type="entry name" value="aa-tRNA-synth_II/BPL/LPL"/>
</dbReference>
<dbReference type="PANTHER" id="PTHR22594:SF34">
    <property type="entry name" value="ASPARAGINE--TRNA LIGASE, MITOCHONDRIAL-RELATED"/>
    <property type="match status" value="1"/>
</dbReference>
<keyword evidence="5" id="KW-0067">ATP-binding</keyword>
<dbReference type="InterPro" id="IPR004522">
    <property type="entry name" value="Asn-tRNA-ligase"/>
</dbReference>
<dbReference type="EMBL" id="BGZK01001282">
    <property type="protein sequence ID" value="GBP76228.1"/>
    <property type="molecule type" value="Genomic_DNA"/>
</dbReference>
<dbReference type="InterPro" id="IPR006195">
    <property type="entry name" value="aa-tRNA-synth_II"/>
</dbReference>
<keyword evidence="4" id="KW-0547">Nucleotide-binding</keyword>
<dbReference type="SUPFAM" id="SSF50249">
    <property type="entry name" value="Nucleic acid-binding proteins"/>
    <property type="match status" value="1"/>
</dbReference>
<evidence type="ECO:0000256" key="1">
    <source>
        <dbReference type="ARBA" id="ARBA00008226"/>
    </source>
</evidence>
<sequence length="431" mass="49108">MIVNYRLGWIKNLRVQKEVTFADVSDGSCPQRLQIVIPKSIKPKTLTTGSSVSVAGILTKGPRGQLELVAENIDVLGECVVADGYPFNPRTTYVPEYLRQYLHFRSRTNYISAILRVRNSVTKHIHDYFASKQFLNVHTPILTSNDCEGAGEVFKVQPENEQVIKAMMQEGKNNDTVYFGTKTYLTVSGQLHLEAICRSMGNVYTLGPTFRAENSRSRLHLSEFYMLEAELAFCDSLKELQDVIEDFIKFIFTKTFASNIDDLHIIDGENSKIPKWIDKDFIVLSYDEANKILMKKGFNQSVEEGINKEQELAIVDYCDGIPVFIIRWPKTLKSFYMKDTKDDSTKVEALDLLTPITGEVVGGSLREDDYRKLQLKLPSDRLKWYLDLRKFGNIPTGGFGLGLERLMQVLCGVNNIKDTLPFPRWPHNCDM</sequence>
<dbReference type="EC" id="6.1.1.22" evidence="2"/>
<dbReference type="PROSITE" id="PS50862">
    <property type="entry name" value="AA_TRNA_LIGASE_II"/>
    <property type="match status" value="1"/>
</dbReference>
<dbReference type="AlphaFoldDB" id="A0A4C1YJC5"/>
<reference evidence="9 10" key="1">
    <citation type="journal article" date="2019" name="Commun. Biol.">
        <title>The bagworm genome reveals a unique fibroin gene that provides high tensile strength.</title>
        <authorList>
            <person name="Kono N."/>
            <person name="Nakamura H."/>
            <person name="Ohtoshi R."/>
            <person name="Tomita M."/>
            <person name="Numata K."/>
            <person name="Arakawa K."/>
        </authorList>
    </citation>
    <scope>NUCLEOTIDE SEQUENCE [LARGE SCALE GENOMIC DNA]</scope>
</reference>
<dbReference type="Gene3D" id="2.40.50.140">
    <property type="entry name" value="Nucleic acid-binding proteins"/>
    <property type="match status" value="1"/>
</dbReference>
<feature type="domain" description="Aminoacyl-transfer RNA synthetases class-II family profile" evidence="8">
    <location>
        <begin position="115"/>
        <end position="421"/>
    </location>
</feature>
<accession>A0A4C1YJC5</accession>
<evidence type="ECO:0000313" key="9">
    <source>
        <dbReference type="EMBL" id="GBP76228.1"/>
    </source>
</evidence>
<evidence type="ECO:0000256" key="4">
    <source>
        <dbReference type="ARBA" id="ARBA00022741"/>
    </source>
</evidence>
<dbReference type="CDD" id="cd04318">
    <property type="entry name" value="EcAsnRS_like_N"/>
    <property type="match status" value="1"/>
</dbReference>
<evidence type="ECO:0000256" key="5">
    <source>
        <dbReference type="ARBA" id="ARBA00022840"/>
    </source>
</evidence>
<dbReference type="Gene3D" id="3.30.930.10">
    <property type="entry name" value="Bira Bifunctional Protein, Domain 2"/>
    <property type="match status" value="1"/>
</dbReference>
<organism evidence="9 10">
    <name type="scientific">Eumeta variegata</name>
    <name type="common">Bagworm moth</name>
    <name type="synonym">Eumeta japonica</name>
    <dbReference type="NCBI Taxonomy" id="151549"/>
    <lineage>
        <taxon>Eukaryota</taxon>
        <taxon>Metazoa</taxon>
        <taxon>Ecdysozoa</taxon>
        <taxon>Arthropoda</taxon>
        <taxon>Hexapoda</taxon>
        <taxon>Insecta</taxon>
        <taxon>Pterygota</taxon>
        <taxon>Neoptera</taxon>
        <taxon>Endopterygota</taxon>
        <taxon>Lepidoptera</taxon>
        <taxon>Glossata</taxon>
        <taxon>Ditrysia</taxon>
        <taxon>Tineoidea</taxon>
        <taxon>Psychidae</taxon>
        <taxon>Oiketicinae</taxon>
        <taxon>Eumeta</taxon>
    </lineage>
</organism>
<dbReference type="Pfam" id="PF01336">
    <property type="entry name" value="tRNA_anti-codon"/>
    <property type="match status" value="1"/>
</dbReference>
<dbReference type="GO" id="GO:0006421">
    <property type="term" value="P:asparaginyl-tRNA aminoacylation"/>
    <property type="evidence" value="ECO:0007669"/>
    <property type="project" value="InterPro"/>
</dbReference>
<dbReference type="GO" id="GO:0004816">
    <property type="term" value="F:asparagine-tRNA ligase activity"/>
    <property type="evidence" value="ECO:0007669"/>
    <property type="project" value="UniProtKB-EC"/>
</dbReference>
<dbReference type="PANTHER" id="PTHR22594">
    <property type="entry name" value="ASPARTYL/LYSYL-TRNA SYNTHETASE"/>
    <property type="match status" value="1"/>
</dbReference>
<dbReference type="STRING" id="151549.A0A4C1YJC5"/>
<dbReference type="NCBIfam" id="TIGR00457">
    <property type="entry name" value="asnS"/>
    <property type="match status" value="1"/>
</dbReference>
<dbReference type="Proteomes" id="UP000299102">
    <property type="component" value="Unassembled WGS sequence"/>
</dbReference>
<evidence type="ECO:0000256" key="2">
    <source>
        <dbReference type="ARBA" id="ARBA00012816"/>
    </source>
</evidence>
<evidence type="ECO:0000259" key="8">
    <source>
        <dbReference type="PROSITE" id="PS50862"/>
    </source>
</evidence>